<keyword evidence="1" id="KW-1133">Transmembrane helix</keyword>
<name>A0A0E9Q178_ANGAN</name>
<evidence type="ECO:0000313" key="2">
    <source>
        <dbReference type="EMBL" id="JAH10242.1"/>
    </source>
</evidence>
<keyword evidence="1" id="KW-0812">Transmembrane</keyword>
<proteinExistence type="predicted"/>
<reference evidence="2" key="2">
    <citation type="journal article" date="2015" name="Fish Shellfish Immunol.">
        <title>Early steps in the European eel (Anguilla anguilla)-Vibrio vulnificus interaction in the gills: Role of the RtxA13 toxin.</title>
        <authorList>
            <person name="Callol A."/>
            <person name="Pajuelo D."/>
            <person name="Ebbesson L."/>
            <person name="Teles M."/>
            <person name="MacKenzie S."/>
            <person name="Amaro C."/>
        </authorList>
    </citation>
    <scope>NUCLEOTIDE SEQUENCE</scope>
</reference>
<organism evidence="2">
    <name type="scientific">Anguilla anguilla</name>
    <name type="common">European freshwater eel</name>
    <name type="synonym">Muraena anguilla</name>
    <dbReference type="NCBI Taxonomy" id="7936"/>
    <lineage>
        <taxon>Eukaryota</taxon>
        <taxon>Metazoa</taxon>
        <taxon>Chordata</taxon>
        <taxon>Craniata</taxon>
        <taxon>Vertebrata</taxon>
        <taxon>Euteleostomi</taxon>
        <taxon>Actinopterygii</taxon>
        <taxon>Neopterygii</taxon>
        <taxon>Teleostei</taxon>
        <taxon>Anguilliformes</taxon>
        <taxon>Anguillidae</taxon>
        <taxon>Anguilla</taxon>
    </lineage>
</organism>
<dbReference type="AlphaFoldDB" id="A0A0E9Q178"/>
<evidence type="ECO:0000256" key="1">
    <source>
        <dbReference type="SAM" id="Phobius"/>
    </source>
</evidence>
<dbReference type="EMBL" id="GBXM01098335">
    <property type="protein sequence ID" value="JAH10242.1"/>
    <property type="molecule type" value="Transcribed_RNA"/>
</dbReference>
<sequence length="65" mass="7161">MRCQSLADFNQSASFTVVNKKKIRDVKRTRRLHSCSGSVSLAPSLLLITLLVKMGMPSEHLGFGV</sequence>
<accession>A0A0E9Q178</accession>
<reference evidence="2" key="1">
    <citation type="submission" date="2014-11" db="EMBL/GenBank/DDBJ databases">
        <authorList>
            <person name="Amaro Gonzalez C."/>
        </authorList>
    </citation>
    <scope>NUCLEOTIDE SEQUENCE</scope>
</reference>
<feature type="transmembrane region" description="Helical" evidence="1">
    <location>
        <begin position="32"/>
        <end position="52"/>
    </location>
</feature>
<protein>
    <submittedName>
        <fullName evidence="2">Uncharacterized protein</fullName>
    </submittedName>
</protein>
<keyword evidence="1" id="KW-0472">Membrane</keyword>